<feature type="signal peptide" evidence="1">
    <location>
        <begin position="1"/>
        <end position="24"/>
    </location>
</feature>
<dbReference type="RefSeq" id="WP_133679642.1">
    <property type="nucleotide sequence ID" value="NZ_SNZP01000005.1"/>
</dbReference>
<accession>A0A4R7B8Y2</accession>
<evidence type="ECO:0000256" key="1">
    <source>
        <dbReference type="SAM" id="SignalP"/>
    </source>
</evidence>
<name>A0A4R7B8Y2_9NEIS</name>
<gene>
    <name evidence="2" type="ORF">DFP86_10580</name>
</gene>
<evidence type="ECO:0000313" key="3">
    <source>
        <dbReference type="Proteomes" id="UP000295611"/>
    </source>
</evidence>
<feature type="chain" id="PRO_5020510670" evidence="1">
    <location>
        <begin position="25"/>
        <end position="436"/>
    </location>
</feature>
<dbReference type="EMBL" id="SNZP01000005">
    <property type="protein sequence ID" value="TDR80225.1"/>
    <property type="molecule type" value="Genomic_DNA"/>
</dbReference>
<organism evidence="2 3">
    <name type="scientific">Paludibacterium purpuratum</name>
    <dbReference type="NCBI Taxonomy" id="1144873"/>
    <lineage>
        <taxon>Bacteria</taxon>
        <taxon>Pseudomonadati</taxon>
        <taxon>Pseudomonadota</taxon>
        <taxon>Betaproteobacteria</taxon>
        <taxon>Neisseriales</taxon>
        <taxon>Chromobacteriaceae</taxon>
        <taxon>Paludibacterium</taxon>
    </lineage>
</organism>
<comment type="caution">
    <text evidence="2">The sequence shown here is derived from an EMBL/GenBank/DDBJ whole genome shotgun (WGS) entry which is preliminary data.</text>
</comment>
<reference evidence="2 3" key="1">
    <citation type="submission" date="2019-03" db="EMBL/GenBank/DDBJ databases">
        <title>Genomic Encyclopedia of Type Strains, Phase III (KMG-III): the genomes of soil and plant-associated and newly described type strains.</title>
        <authorList>
            <person name="Whitman W."/>
        </authorList>
    </citation>
    <scope>NUCLEOTIDE SEQUENCE [LARGE SCALE GENOMIC DNA]</scope>
    <source>
        <strain evidence="2 3">CECT 8976</strain>
    </source>
</reference>
<sequence length="436" mass="46628">MKRSTLGASLTVLALLLVCRPATAADMPQPGAGNARAATLAHSSPLVMSAMDMLQERLKSLRSTTLRAELDELMHAERACIRHRAGLGEADKQRIVDALKAAGLVDEAEGAAFPGGLMAGIFPPVSQDGSRCPRMPQPFYAAPGGANGGHHSEPGGLPVHEAFNDLSALSLADNYDAVYGQLGPDGLPIVVRGRRTPSRGVNRGAFVIDSDIVAAAPIWHDWAKTLVFQWNADGTEFPELNFGGNGKTDNQGQEGNSKTGAHHILGLAEAMKRGMPPDFVVTVASAHAVPTYGGEYKVVNWLRAAAILAGIDPYARGYLRRDALGVPRLPAVRALGEVDLNAAPKTQPNVLVEYILHNLSDADFNFTGPAAAAVGQVIDRLAPEYGHTPQDADYLFAYRHPVLSYLSAERLFILYSNGGLDAVRKELNKLKQRRLI</sequence>
<proteinExistence type="predicted"/>
<keyword evidence="3" id="KW-1185">Reference proteome</keyword>
<evidence type="ECO:0000313" key="2">
    <source>
        <dbReference type="EMBL" id="TDR80225.1"/>
    </source>
</evidence>
<keyword evidence="1" id="KW-0732">Signal</keyword>
<protein>
    <submittedName>
        <fullName evidence="2">Uncharacterized protein</fullName>
    </submittedName>
</protein>
<dbReference type="AlphaFoldDB" id="A0A4R7B8Y2"/>
<dbReference type="OrthoDB" id="1624022at2"/>
<dbReference type="Proteomes" id="UP000295611">
    <property type="component" value="Unassembled WGS sequence"/>
</dbReference>